<organism evidence="1 2">
    <name type="scientific">Halanaerobium saccharolyticum</name>
    <dbReference type="NCBI Taxonomy" id="43595"/>
    <lineage>
        <taxon>Bacteria</taxon>
        <taxon>Bacillati</taxon>
        <taxon>Bacillota</taxon>
        <taxon>Clostridia</taxon>
        <taxon>Halanaerobiales</taxon>
        <taxon>Halanaerobiaceae</taxon>
        <taxon>Halanaerobium</taxon>
    </lineage>
</organism>
<dbReference type="Proteomes" id="UP000295064">
    <property type="component" value="Unassembled WGS sequence"/>
</dbReference>
<gene>
    <name evidence="1" type="ORF">DFR79_13211</name>
</gene>
<dbReference type="Pfam" id="PF09931">
    <property type="entry name" value="Phage_phiJL001_Gp84_N"/>
    <property type="match status" value="1"/>
</dbReference>
<dbReference type="OrthoDB" id="4325at2"/>
<accession>A0A4R6LET3</accession>
<protein>
    <submittedName>
        <fullName evidence="1">Uncharacterized protein DUF2163</fullName>
    </submittedName>
</protein>
<dbReference type="EMBL" id="SNWX01000032">
    <property type="protein sequence ID" value="TDO77679.1"/>
    <property type="molecule type" value="Genomic_DNA"/>
</dbReference>
<comment type="caution">
    <text evidence="1">The sequence shown here is derived from an EMBL/GenBank/DDBJ whole genome shotgun (WGS) entry which is preliminary data.</text>
</comment>
<evidence type="ECO:0000313" key="1">
    <source>
        <dbReference type="EMBL" id="TDO77679.1"/>
    </source>
</evidence>
<sequence>MPRTLSPDVIAEKDKDYNWPIELYQIKLDEETLYYAMFPENIAFFDEQGNEQTYYAASISRSKIKKNNKTAPDSVTVTFDNVNKNFSAYIANTQFEGRKVTIWKVFRNHLDKFENKIEMFTDSVIDSISTDEYNLTAELVSNLDALEVELPRRSYGVNCRWPGGFGGEGCGYNIPTLNGTIDSISNNRIYDSAMNQPADRWKHGIIKVGNESRKIIYSASGFVDVEYPFQNAQAGDSYHLEAGCDLTYNGGHGCKYWNNTQFYGGFLDIPKIRNVRRVD</sequence>
<reference evidence="1 2" key="1">
    <citation type="submission" date="2019-03" db="EMBL/GenBank/DDBJ databases">
        <title>Subsurface microbial communities from deep shales in Ohio and West Virginia, USA.</title>
        <authorList>
            <person name="Wrighton K."/>
        </authorList>
    </citation>
    <scope>NUCLEOTIDE SEQUENCE [LARGE SCALE GENOMIC DNA]</scope>
    <source>
        <strain evidence="1 2">MA284_T2</strain>
    </source>
</reference>
<evidence type="ECO:0000313" key="2">
    <source>
        <dbReference type="Proteomes" id="UP000295064"/>
    </source>
</evidence>
<proteinExistence type="predicted"/>
<dbReference type="AlphaFoldDB" id="A0A4R6LET3"/>
<dbReference type="RefSeq" id="WP_133516063.1">
    <property type="nucleotide sequence ID" value="NZ_SNWX01000032.1"/>
</dbReference>
<name>A0A4R6LET3_9FIRM</name>